<dbReference type="Proteomes" id="UP000661918">
    <property type="component" value="Unassembled WGS sequence"/>
</dbReference>
<dbReference type="PANTHER" id="PTHR43102">
    <property type="entry name" value="SLR1143 PROTEIN"/>
    <property type="match status" value="1"/>
</dbReference>
<dbReference type="Gene3D" id="3.30.450.40">
    <property type="match status" value="2"/>
</dbReference>
<evidence type="ECO:0000313" key="3">
    <source>
        <dbReference type="Proteomes" id="UP000661918"/>
    </source>
</evidence>
<dbReference type="InterPro" id="IPR029787">
    <property type="entry name" value="Nucleotide_cyclase"/>
</dbReference>
<dbReference type="SUPFAM" id="SSF55073">
    <property type="entry name" value="Nucleotide cyclase"/>
    <property type="match status" value="1"/>
</dbReference>
<name>A0ABQ2GZJ4_9DEIO</name>
<dbReference type="NCBIfam" id="TIGR00254">
    <property type="entry name" value="GGDEF"/>
    <property type="match status" value="1"/>
</dbReference>
<dbReference type="EMBL" id="BMOM01000039">
    <property type="protein sequence ID" value="GGM20035.1"/>
    <property type="molecule type" value="Genomic_DNA"/>
</dbReference>
<accession>A0ABQ2GZJ4</accession>
<dbReference type="PANTHER" id="PTHR43102:SF2">
    <property type="entry name" value="GAF DOMAIN-CONTAINING PROTEIN"/>
    <property type="match status" value="1"/>
</dbReference>
<evidence type="ECO:0000259" key="1">
    <source>
        <dbReference type="PROSITE" id="PS50887"/>
    </source>
</evidence>
<dbReference type="InterPro" id="IPR043128">
    <property type="entry name" value="Rev_trsase/Diguanyl_cyclase"/>
</dbReference>
<dbReference type="InterPro" id="IPR000160">
    <property type="entry name" value="GGDEF_dom"/>
</dbReference>
<sequence>MTGVPLPTDEYARLLDLASYDVLDTPREAAFDRITRLAAHLLNTRVAVINFIDQDRQWGKSAVGLEDTTAPRQDSFCAWTILQDGPLVVENARTDPRFAHNPMVVDEPHIHMYAGTPLTTPAGHRIGTLCVTDDRPHPLTPADLQALQDLAELAVSELELRARNLSLDRELGAQRRRNADLQRGLEHARVLEDITRLMDLDLSPEQMTLAASALLGEALAADYTGLVVFEDDGLRVQAAHHHPRMPAAARALPSELPYWPADLTQTLRGLKRPLYLDDYPSYPGALQSAVDCGIQQIAWLPLDTHGEVTSLLMAVRLNGSEVCGWRGSDRTLLEAAGRSVRNALSRRREVELARQDARQDALTGVLNRRALGEDLPRREQLGPFLLAGLDLDGLKAVNDQEGHARGDRLLQVFAATLKVELGGTGQLYRLGGDEFVVLGTGDEDQVHEAVDTAVLAARQVAPLRGASVGVAHSREASGDALLALADERMYVVKRRRHAAQAGVAQPVT</sequence>
<dbReference type="SUPFAM" id="SSF55781">
    <property type="entry name" value="GAF domain-like"/>
    <property type="match status" value="2"/>
</dbReference>
<comment type="caution">
    <text evidence="2">The sequence shown here is derived from an EMBL/GenBank/DDBJ whole genome shotgun (WGS) entry which is preliminary data.</text>
</comment>
<dbReference type="CDD" id="cd01949">
    <property type="entry name" value="GGDEF"/>
    <property type="match status" value="1"/>
</dbReference>
<organism evidence="2 3">
    <name type="scientific">Deinococcus aerophilus</name>
    <dbReference type="NCBI Taxonomy" id="522488"/>
    <lineage>
        <taxon>Bacteria</taxon>
        <taxon>Thermotogati</taxon>
        <taxon>Deinococcota</taxon>
        <taxon>Deinococci</taxon>
        <taxon>Deinococcales</taxon>
        <taxon>Deinococcaceae</taxon>
        <taxon>Deinococcus</taxon>
    </lineage>
</organism>
<reference evidence="3" key="1">
    <citation type="journal article" date="2019" name="Int. J. Syst. Evol. Microbiol.">
        <title>The Global Catalogue of Microorganisms (GCM) 10K type strain sequencing project: providing services to taxonomists for standard genome sequencing and annotation.</title>
        <authorList>
            <consortium name="The Broad Institute Genomics Platform"/>
            <consortium name="The Broad Institute Genome Sequencing Center for Infectious Disease"/>
            <person name="Wu L."/>
            <person name="Ma J."/>
        </authorList>
    </citation>
    <scope>NUCLEOTIDE SEQUENCE [LARGE SCALE GENOMIC DNA]</scope>
    <source>
        <strain evidence="3">JCM 15443</strain>
    </source>
</reference>
<keyword evidence="3" id="KW-1185">Reference proteome</keyword>
<dbReference type="PROSITE" id="PS50887">
    <property type="entry name" value="GGDEF"/>
    <property type="match status" value="1"/>
</dbReference>
<evidence type="ECO:0000313" key="2">
    <source>
        <dbReference type="EMBL" id="GGM20035.1"/>
    </source>
</evidence>
<dbReference type="SMART" id="SM00065">
    <property type="entry name" value="GAF"/>
    <property type="match status" value="2"/>
</dbReference>
<gene>
    <name evidence="2" type="ORF">GCM10010841_30110</name>
</gene>
<dbReference type="Pfam" id="PF00990">
    <property type="entry name" value="GGDEF"/>
    <property type="match status" value="1"/>
</dbReference>
<feature type="domain" description="GGDEF" evidence="1">
    <location>
        <begin position="382"/>
        <end position="506"/>
    </location>
</feature>
<dbReference type="Pfam" id="PF01590">
    <property type="entry name" value="GAF"/>
    <property type="match status" value="1"/>
</dbReference>
<proteinExistence type="predicted"/>
<dbReference type="RefSeq" id="WP_188905174.1">
    <property type="nucleotide sequence ID" value="NZ_BMOM01000039.1"/>
</dbReference>
<protein>
    <submittedName>
        <fullName evidence="2">Diguanylate cyclase</fullName>
    </submittedName>
</protein>
<dbReference type="InterPro" id="IPR003018">
    <property type="entry name" value="GAF"/>
</dbReference>
<dbReference type="InterPro" id="IPR029016">
    <property type="entry name" value="GAF-like_dom_sf"/>
</dbReference>
<dbReference type="SMART" id="SM00267">
    <property type="entry name" value="GGDEF"/>
    <property type="match status" value="1"/>
</dbReference>
<dbReference type="Gene3D" id="3.30.70.270">
    <property type="match status" value="1"/>
</dbReference>